<organism evidence="1 2">
    <name type="scientific">Coffea canephora</name>
    <name type="common">Robusta coffee</name>
    <dbReference type="NCBI Taxonomy" id="49390"/>
    <lineage>
        <taxon>Eukaryota</taxon>
        <taxon>Viridiplantae</taxon>
        <taxon>Streptophyta</taxon>
        <taxon>Embryophyta</taxon>
        <taxon>Tracheophyta</taxon>
        <taxon>Spermatophyta</taxon>
        <taxon>Magnoliopsida</taxon>
        <taxon>eudicotyledons</taxon>
        <taxon>Gunneridae</taxon>
        <taxon>Pentapetalae</taxon>
        <taxon>asterids</taxon>
        <taxon>lamiids</taxon>
        <taxon>Gentianales</taxon>
        <taxon>Rubiaceae</taxon>
        <taxon>Ixoroideae</taxon>
        <taxon>Gardenieae complex</taxon>
        <taxon>Bertiereae - Coffeeae clade</taxon>
        <taxon>Coffeeae</taxon>
        <taxon>Coffea</taxon>
    </lineage>
</organism>
<accession>A0A068VIH5</accession>
<dbReference type="OrthoDB" id="9974421at2759"/>
<gene>
    <name evidence="1" type="ORF">GSCOC_T00013791001</name>
</gene>
<evidence type="ECO:0000313" key="2">
    <source>
        <dbReference type="Proteomes" id="UP000295252"/>
    </source>
</evidence>
<evidence type="ECO:0000313" key="1">
    <source>
        <dbReference type="EMBL" id="CDP20605.1"/>
    </source>
</evidence>
<dbReference type="PhylomeDB" id="A0A068VIH5"/>
<dbReference type="Gene3D" id="3.40.50.1820">
    <property type="entry name" value="alpha/beta hydrolase"/>
    <property type="match status" value="1"/>
</dbReference>
<protein>
    <submittedName>
        <fullName evidence="1">DH200=94 genomic scaffold, scaffold_1417</fullName>
    </submittedName>
</protein>
<dbReference type="InParanoid" id="A0A068VIH5"/>
<sequence>MDKQSLSLSLSLSSVLHFHNVWSRLDFFAHPNCCLNSSKTNDFLDHEPQATVTKNLIHLAQSKYSSPRMTRMYIVSPKLGKFTWTPTKCSALFKITNILPLFLSFVSQDYHSDVDDVKTLVNSLKNHDIDKLLSQHKEAYAHLDFIFGENAEQVVYNPLVAFFKLQ</sequence>
<dbReference type="Proteomes" id="UP000295252">
    <property type="component" value="Unassembled WGS sequence"/>
</dbReference>
<dbReference type="AlphaFoldDB" id="A0A068VIH5"/>
<dbReference type="STRING" id="49390.A0A068VIH5"/>
<dbReference type="InterPro" id="IPR029058">
    <property type="entry name" value="AB_hydrolase_fold"/>
</dbReference>
<dbReference type="Gramene" id="CDP20605">
    <property type="protein sequence ID" value="CDP20605"/>
    <property type="gene ID" value="GSCOC_T00013791001"/>
</dbReference>
<dbReference type="EMBL" id="HG740501">
    <property type="protein sequence ID" value="CDP20605.1"/>
    <property type="molecule type" value="Genomic_DNA"/>
</dbReference>
<proteinExistence type="predicted"/>
<name>A0A068VIH5_COFCA</name>
<keyword evidence="2" id="KW-1185">Reference proteome</keyword>
<reference evidence="2" key="1">
    <citation type="journal article" date="2014" name="Science">
        <title>The coffee genome provides insight into the convergent evolution of caffeine biosynthesis.</title>
        <authorList>
            <person name="Denoeud F."/>
            <person name="Carretero-Paulet L."/>
            <person name="Dereeper A."/>
            <person name="Droc G."/>
            <person name="Guyot R."/>
            <person name="Pietrella M."/>
            <person name="Zheng C."/>
            <person name="Alberti A."/>
            <person name="Anthony F."/>
            <person name="Aprea G."/>
            <person name="Aury J.M."/>
            <person name="Bento P."/>
            <person name="Bernard M."/>
            <person name="Bocs S."/>
            <person name="Campa C."/>
            <person name="Cenci A."/>
            <person name="Combes M.C."/>
            <person name="Crouzillat D."/>
            <person name="Da Silva C."/>
            <person name="Daddiego L."/>
            <person name="De Bellis F."/>
            <person name="Dussert S."/>
            <person name="Garsmeur O."/>
            <person name="Gayraud T."/>
            <person name="Guignon V."/>
            <person name="Jahn K."/>
            <person name="Jamilloux V."/>
            <person name="Joet T."/>
            <person name="Labadie K."/>
            <person name="Lan T."/>
            <person name="Leclercq J."/>
            <person name="Lepelley M."/>
            <person name="Leroy T."/>
            <person name="Li L.T."/>
            <person name="Librado P."/>
            <person name="Lopez L."/>
            <person name="Munoz A."/>
            <person name="Noel B."/>
            <person name="Pallavicini A."/>
            <person name="Perrotta G."/>
            <person name="Poncet V."/>
            <person name="Pot D."/>
            <person name="Priyono X."/>
            <person name="Rigoreau M."/>
            <person name="Rouard M."/>
            <person name="Rozas J."/>
            <person name="Tranchant-Dubreuil C."/>
            <person name="VanBuren R."/>
            <person name="Zhang Q."/>
            <person name="Andrade A.C."/>
            <person name="Argout X."/>
            <person name="Bertrand B."/>
            <person name="de Kochko A."/>
            <person name="Graziosi G."/>
            <person name="Henry R.J."/>
            <person name="Jayarama X."/>
            <person name="Ming R."/>
            <person name="Nagai C."/>
            <person name="Rounsley S."/>
            <person name="Sankoff D."/>
            <person name="Giuliano G."/>
            <person name="Albert V.A."/>
            <person name="Wincker P."/>
            <person name="Lashermes P."/>
        </authorList>
    </citation>
    <scope>NUCLEOTIDE SEQUENCE [LARGE SCALE GENOMIC DNA]</scope>
    <source>
        <strain evidence="2">cv. DH200-94</strain>
    </source>
</reference>
<dbReference type="PANTHER" id="PTHR11005">
    <property type="entry name" value="LYSOSOMAL ACID LIPASE-RELATED"/>
    <property type="match status" value="1"/>
</dbReference>